<evidence type="ECO:0000256" key="5">
    <source>
        <dbReference type="ARBA" id="ARBA00023125"/>
    </source>
</evidence>
<dbReference type="InterPro" id="IPR000119">
    <property type="entry name" value="Hist_DNA-bd"/>
</dbReference>
<protein>
    <recommendedName>
        <fullName evidence="8">DNA-binding protein HU-alpha</fullName>
    </recommendedName>
    <alternativeName>
        <fullName evidence="9">HU-2</fullName>
    </alternativeName>
    <alternativeName>
        <fullName evidence="6 7">NS2</fullName>
    </alternativeName>
</protein>
<proteinExistence type="inferred from homology"/>
<evidence type="ECO:0000256" key="1">
    <source>
        <dbReference type="ARBA" id="ARBA00003819"/>
    </source>
</evidence>
<gene>
    <name evidence="10" type="primary">hupA</name>
    <name evidence="10" type="ORF">NCTC9177_01375</name>
</gene>
<evidence type="ECO:0000313" key="10">
    <source>
        <dbReference type="EMBL" id="STS87559.1"/>
    </source>
</evidence>
<evidence type="ECO:0000256" key="7">
    <source>
        <dbReference type="ARBA" id="ARBA00032034"/>
    </source>
</evidence>
<dbReference type="Pfam" id="PF00216">
    <property type="entry name" value="Bac_DNA_binding"/>
    <property type="match status" value="1"/>
</dbReference>
<evidence type="ECO:0000256" key="4">
    <source>
        <dbReference type="ARBA" id="ARBA00023067"/>
    </source>
</evidence>
<dbReference type="InterPro" id="IPR010992">
    <property type="entry name" value="IHF-like_DNA-bd_dom_sf"/>
</dbReference>
<evidence type="ECO:0000313" key="11">
    <source>
        <dbReference type="Proteomes" id="UP000254545"/>
    </source>
</evidence>
<evidence type="ECO:0000256" key="3">
    <source>
        <dbReference type="ARBA" id="ARBA00011870"/>
    </source>
</evidence>
<evidence type="ECO:0000256" key="8">
    <source>
        <dbReference type="ARBA" id="ARBA00039360"/>
    </source>
</evidence>
<organism evidence="10 11">
    <name type="scientific">Klebsiella variicola</name>
    <dbReference type="NCBI Taxonomy" id="244366"/>
    <lineage>
        <taxon>Bacteria</taxon>
        <taxon>Pseudomonadati</taxon>
        <taxon>Pseudomonadota</taxon>
        <taxon>Gammaproteobacteria</taxon>
        <taxon>Enterobacterales</taxon>
        <taxon>Enterobacteriaceae</taxon>
        <taxon>Klebsiella/Raoultella group</taxon>
        <taxon>Klebsiella</taxon>
        <taxon>Klebsiella pneumoniae complex</taxon>
    </lineage>
</organism>
<dbReference type="GO" id="GO:0005829">
    <property type="term" value="C:cytosol"/>
    <property type="evidence" value="ECO:0007669"/>
    <property type="project" value="TreeGrafter"/>
</dbReference>
<comment type="function">
    <text evidence="1">Histone-like DNA-binding protein which is capable of wrapping DNA to stabilize it, and thus to prevent its denaturation under extreme environmental conditions.</text>
</comment>
<keyword evidence="5 10" id="KW-0238">DNA-binding</keyword>
<accession>A0A7H4MB59</accession>
<dbReference type="AlphaFoldDB" id="A0A7H4MB59"/>
<dbReference type="EMBL" id="UGKR01000003">
    <property type="protein sequence ID" value="STS87559.1"/>
    <property type="molecule type" value="Genomic_DNA"/>
</dbReference>
<comment type="subunit">
    <text evidence="3">Heterodimer of an alpha and a beta chain.</text>
</comment>
<comment type="similarity">
    <text evidence="2">Belongs to the bacterial histone-like protein family.</text>
</comment>
<dbReference type="PANTHER" id="PTHR33175:SF12">
    <property type="entry name" value="DNA-BINDING PROTEIN HU-ALPHA"/>
    <property type="match status" value="1"/>
</dbReference>
<dbReference type="SUPFAM" id="SSF47729">
    <property type="entry name" value="IHF-like DNA-binding proteins"/>
    <property type="match status" value="1"/>
</dbReference>
<evidence type="ECO:0000256" key="9">
    <source>
        <dbReference type="ARBA" id="ARBA00041400"/>
    </source>
</evidence>
<reference evidence="10 11" key="1">
    <citation type="submission" date="2018-06" db="EMBL/GenBank/DDBJ databases">
        <authorList>
            <consortium name="Pathogen Informatics"/>
            <person name="Doyle S."/>
        </authorList>
    </citation>
    <scope>NUCLEOTIDE SEQUENCE [LARGE SCALE GENOMIC DNA]</scope>
    <source>
        <strain evidence="10 11">NCTC9177</strain>
    </source>
</reference>
<comment type="caution">
    <text evidence="10">The sequence shown here is derived from an EMBL/GenBank/DDBJ whole genome shotgun (WGS) entry which is preliminary data.</text>
</comment>
<dbReference type="GO" id="GO:0030261">
    <property type="term" value="P:chromosome condensation"/>
    <property type="evidence" value="ECO:0007669"/>
    <property type="project" value="UniProtKB-KW"/>
</dbReference>
<dbReference type="Gene3D" id="4.10.520.10">
    <property type="entry name" value="IHF-like DNA-binding proteins"/>
    <property type="match status" value="1"/>
</dbReference>
<dbReference type="Proteomes" id="UP000254545">
    <property type="component" value="Unassembled WGS sequence"/>
</dbReference>
<sequence>MNKTQLIDVIADKADLSKAQAKAALESTLAAITESLKEGDAVQLVGFRYLQSEPPR</sequence>
<keyword evidence="4" id="KW-0226">DNA condensation</keyword>
<evidence type="ECO:0000256" key="6">
    <source>
        <dbReference type="ARBA" id="ARBA00031534"/>
    </source>
</evidence>
<dbReference type="GO" id="GO:0003677">
    <property type="term" value="F:DNA binding"/>
    <property type="evidence" value="ECO:0007669"/>
    <property type="project" value="UniProtKB-KW"/>
</dbReference>
<evidence type="ECO:0000256" key="2">
    <source>
        <dbReference type="ARBA" id="ARBA00010529"/>
    </source>
</evidence>
<dbReference type="PANTHER" id="PTHR33175">
    <property type="entry name" value="DNA-BINDING PROTEIN HU"/>
    <property type="match status" value="1"/>
</dbReference>
<dbReference type="GO" id="GO:0030527">
    <property type="term" value="F:structural constituent of chromatin"/>
    <property type="evidence" value="ECO:0007669"/>
    <property type="project" value="InterPro"/>
</dbReference>
<name>A0A7H4MB59_KLEVA</name>